<evidence type="ECO:0000259" key="3">
    <source>
        <dbReference type="Pfam" id="PF01073"/>
    </source>
</evidence>
<comment type="similarity">
    <text evidence="2">Belongs to the NAD(P)-dependent epimerase/dehydratase family. Dihydroflavonol-4-reductase subfamily.</text>
</comment>
<organism evidence="4 5">
    <name type="scientific">Cercospora zeae-maydis SCOH1-5</name>
    <dbReference type="NCBI Taxonomy" id="717836"/>
    <lineage>
        <taxon>Eukaryota</taxon>
        <taxon>Fungi</taxon>
        <taxon>Dikarya</taxon>
        <taxon>Ascomycota</taxon>
        <taxon>Pezizomycotina</taxon>
        <taxon>Dothideomycetes</taxon>
        <taxon>Dothideomycetidae</taxon>
        <taxon>Mycosphaerellales</taxon>
        <taxon>Mycosphaerellaceae</taxon>
        <taxon>Cercospora</taxon>
    </lineage>
</organism>
<keyword evidence="1" id="KW-0560">Oxidoreductase</keyword>
<dbReference type="InterPro" id="IPR050425">
    <property type="entry name" value="NAD(P)_dehydrat-like"/>
</dbReference>
<sequence>MTSSPKKDLVLVTGGSGHLGAFCVLALLRTGRYAVRTTVRTASRIQDAKAKYQHAGATDSQIAAIDFVTLDLITDSGQAWTAACTGVKYVFHTAGLIATGKEKTEDELLPDLKNGTLRVLRAAKAAGGVKRVVFTSSVAAIAHGFGMKRNYTMPFTEEDWTDLSGQVEKVHVYTRSKTLQEQAAWEFIHSQEGEEEEKEDRLEMVAICATAMYGPTLSKEFASSLKLIAILMSGMPGVPQYGTSMVDARDVADLHVLAMESEKASGQRYLAISGTEEEVNSESAVCNFVTVMRSAEILRDGLPKEKTGKIPTRTLPNFVMRAAGYFDPVVSVCLPDLGKELAGSFKKSRDELGWKPRPVDVALLASARSMIEFGAV</sequence>
<evidence type="ECO:0000256" key="1">
    <source>
        <dbReference type="ARBA" id="ARBA00023002"/>
    </source>
</evidence>
<evidence type="ECO:0000313" key="5">
    <source>
        <dbReference type="Proteomes" id="UP000799539"/>
    </source>
</evidence>
<dbReference type="AlphaFoldDB" id="A0A6A6FF83"/>
<protein>
    <recommendedName>
        <fullName evidence="3">3-beta hydroxysteroid dehydrogenase/isomerase domain-containing protein</fullName>
    </recommendedName>
</protein>
<name>A0A6A6FF83_9PEZI</name>
<dbReference type="EMBL" id="ML992674">
    <property type="protein sequence ID" value="KAF2212139.1"/>
    <property type="molecule type" value="Genomic_DNA"/>
</dbReference>
<evidence type="ECO:0000313" key="4">
    <source>
        <dbReference type="EMBL" id="KAF2212139.1"/>
    </source>
</evidence>
<dbReference type="PANTHER" id="PTHR10366">
    <property type="entry name" value="NAD DEPENDENT EPIMERASE/DEHYDRATASE"/>
    <property type="match status" value="1"/>
</dbReference>
<dbReference type="Pfam" id="PF01073">
    <property type="entry name" value="3Beta_HSD"/>
    <property type="match status" value="1"/>
</dbReference>
<dbReference type="Gene3D" id="3.40.50.720">
    <property type="entry name" value="NAD(P)-binding Rossmann-like Domain"/>
    <property type="match status" value="1"/>
</dbReference>
<dbReference type="OrthoDB" id="2735536at2759"/>
<dbReference type="InterPro" id="IPR002225">
    <property type="entry name" value="3Beta_OHSteriod_DH/Estase"/>
</dbReference>
<proteinExistence type="inferred from homology"/>
<feature type="domain" description="3-beta hydroxysteroid dehydrogenase/isomerase" evidence="3">
    <location>
        <begin position="11"/>
        <end position="261"/>
    </location>
</feature>
<dbReference type="InterPro" id="IPR036291">
    <property type="entry name" value="NAD(P)-bd_dom_sf"/>
</dbReference>
<keyword evidence="5" id="KW-1185">Reference proteome</keyword>
<gene>
    <name evidence="4" type="ORF">CERZMDRAFT_41870</name>
</gene>
<dbReference type="SUPFAM" id="SSF51735">
    <property type="entry name" value="NAD(P)-binding Rossmann-fold domains"/>
    <property type="match status" value="1"/>
</dbReference>
<dbReference type="PANTHER" id="PTHR10366:SF564">
    <property type="entry name" value="STEROL-4-ALPHA-CARBOXYLATE 3-DEHYDROGENASE, DECARBOXYLATING"/>
    <property type="match status" value="1"/>
</dbReference>
<dbReference type="GO" id="GO:0016616">
    <property type="term" value="F:oxidoreductase activity, acting on the CH-OH group of donors, NAD or NADP as acceptor"/>
    <property type="evidence" value="ECO:0007669"/>
    <property type="project" value="InterPro"/>
</dbReference>
<dbReference type="GO" id="GO:0006694">
    <property type="term" value="P:steroid biosynthetic process"/>
    <property type="evidence" value="ECO:0007669"/>
    <property type="project" value="InterPro"/>
</dbReference>
<evidence type="ECO:0000256" key="2">
    <source>
        <dbReference type="ARBA" id="ARBA00023445"/>
    </source>
</evidence>
<reference evidence="4" key="1">
    <citation type="journal article" date="2020" name="Stud. Mycol.">
        <title>101 Dothideomycetes genomes: a test case for predicting lifestyles and emergence of pathogens.</title>
        <authorList>
            <person name="Haridas S."/>
            <person name="Albert R."/>
            <person name="Binder M."/>
            <person name="Bloem J."/>
            <person name="Labutti K."/>
            <person name="Salamov A."/>
            <person name="Andreopoulos B."/>
            <person name="Baker S."/>
            <person name="Barry K."/>
            <person name="Bills G."/>
            <person name="Bluhm B."/>
            <person name="Cannon C."/>
            <person name="Castanera R."/>
            <person name="Culley D."/>
            <person name="Daum C."/>
            <person name="Ezra D."/>
            <person name="Gonzalez J."/>
            <person name="Henrissat B."/>
            <person name="Kuo A."/>
            <person name="Liang C."/>
            <person name="Lipzen A."/>
            <person name="Lutzoni F."/>
            <person name="Magnuson J."/>
            <person name="Mondo S."/>
            <person name="Nolan M."/>
            <person name="Ohm R."/>
            <person name="Pangilinan J."/>
            <person name="Park H.-J."/>
            <person name="Ramirez L."/>
            <person name="Alfaro M."/>
            <person name="Sun H."/>
            <person name="Tritt A."/>
            <person name="Yoshinaga Y."/>
            <person name="Zwiers L.-H."/>
            <person name="Turgeon B."/>
            <person name="Goodwin S."/>
            <person name="Spatafora J."/>
            <person name="Crous P."/>
            <person name="Grigoriev I."/>
        </authorList>
    </citation>
    <scope>NUCLEOTIDE SEQUENCE</scope>
    <source>
        <strain evidence="4">SCOH1-5</strain>
    </source>
</reference>
<accession>A0A6A6FF83</accession>
<dbReference type="Proteomes" id="UP000799539">
    <property type="component" value="Unassembled WGS sequence"/>
</dbReference>